<organism evidence="1 2">
    <name type="scientific">Paenibacillus montanisoli</name>
    <dbReference type="NCBI Taxonomy" id="2081970"/>
    <lineage>
        <taxon>Bacteria</taxon>
        <taxon>Bacillati</taxon>
        <taxon>Bacillota</taxon>
        <taxon>Bacilli</taxon>
        <taxon>Bacillales</taxon>
        <taxon>Paenibacillaceae</taxon>
        <taxon>Paenibacillus</taxon>
    </lineage>
</organism>
<keyword evidence="2" id="KW-1185">Reference proteome</keyword>
<sequence length="67" mass="7837">MSNDLENDKRKIILTYHTGTEEIEIIETKPHHDIDKYLVPDKSIRLDTSQAKNLYLFLKNVFSNSDS</sequence>
<evidence type="ECO:0000313" key="1">
    <source>
        <dbReference type="EMBL" id="RAP75016.1"/>
    </source>
</evidence>
<evidence type="ECO:0000313" key="2">
    <source>
        <dbReference type="Proteomes" id="UP000249260"/>
    </source>
</evidence>
<gene>
    <name evidence="1" type="ORF">DL346_16615</name>
</gene>
<protein>
    <submittedName>
        <fullName evidence="1">Uncharacterized protein</fullName>
    </submittedName>
</protein>
<dbReference type="RefSeq" id="WP_112883280.1">
    <property type="nucleotide sequence ID" value="NZ_QLUW01000003.1"/>
</dbReference>
<accession>A0A328U539</accession>
<dbReference type="AlphaFoldDB" id="A0A328U539"/>
<dbReference type="Proteomes" id="UP000249260">
    <property type="component" value="Unassembled WGS sequence"/>
</dbReference>
<proteinExistence type="predicted"/>
<comment type="caution">
    <text evidence="1">The sequence shown here is derived from an EMBL/GenBank/DDBJ whole genome shotgun (WGS) entry which is preliminary data.</text>
</comment>
<name>A0A328U539_9BACL</name>
<reference evidence="1 2" key="1">
    <citation type="submission" date="2018-06" db="EMBL/GenBank/DDBJ databases">
        <title>Paenibacillus montanisoli sp. nov., isolated from mountain area soil.</title>
        <authorList>
            <person name="Wu M."/>
        </authorList>
    </citation>
    <scope>NUCLEOTIDE SEQUENCE [LARGE SCALE GENOMIC DNA]</scope>
    <source>
        <strain evidence="1 2">RA17</strain>
    </source>
</reference>
<dbReference type="EMBL" id="QLUW01000003">
    <property type="protein sequence ID" value="RAP75016.1"/>
    <property type="molecule type" value="Genomic_DNA"/>
</dbReference>